<dbReference type="EMBL" id="JAVDYG010000001">
    <property type="protein sequence ID" value="MDR7360485.1"/>
    <property type="molecule type" value="Genomic_DNA"/>
</dbReference>
<evidence type="ECO:0000313" key="2">
    <source>
        <dbReference type="EMBL" id="MDR7360485.1"/>
    </source>
</evidence>
<accession>A0ABU2BPC8</accession>
<feature type="compositionally biased region" description="Basic and acidic residues" evidence="1">
    <location>
        <begin position="125"/>
        <end position="134"/>
    </location>
</feature>
<evidence type="ECO:0000313" key="3">
    <source>
        <dbReference type="Proteomes" id="UP001183648"/>
    </source>
</evidence>
<feature type="compositionally biased region" description="Basic and acidic residues" evidence="1">
    <location>
        <begin position="147"/>
        <end position="161"/>
    </location>
</feature>
<evidence type="ECO:0000256" key="1">
    <source>
        <dbReference type="SAM" id="MobiDB-lite"/>
    </source>
</evidence>
<comment type="caution">
    <text evidence="2">The sequence shown here is derived from an EMBL/GenBank/DDBJ whole genome shotgun (WGS) entry which is preliminary data.</text>
</comment>
<protein>
    <submittedName>
        <fullName evidence="2">Uncharacterized protein</fullName>
    </submittedName>
</protein>
<name>A0ABU2BPC8_9ACTN</name>
<reference evidence="2 3" key="1">
    <citation type="submission" date="2023-07" db="EMBL/GenBank/DDBJ databases">
        <title>Sequencing the genomes of 1000 actinobacteria strains.</title>
        <authorList>
            <person name="Klenk H.-P."/>
        </authorList>
    </citation>
    <scope>NUCLEOTIDE SEQUENCE [LARGE SCALE GENOMIC DNA]</scope>
    <source>
        <strain evidence="2 3">DSM 19426</strain>
    </source>
</reference>
<organism evidence="2 3">
    <name type="scientific">Nocardioides marmoribigeumensis</name>
    <dbReference type="NCBI Taxonomy" id="433649"/>
    <lineage>
        <taxon>Bacteria</taxon>
        <taxon>Bacillati</taxon>
        <taxon>Actinomycetota</taxon>
        <taxon>Actinomycetes</taxon>
        <taxon>Propionibacteriales</taxon>
        <taxon>Nocardioidaceae</taxon>
        <taxon>Nocardioides</taxon>
    </lineage>
</organism>
<sequence>MGEENDEPTASEKAVQDQLGEVSTDPIVRATEDARPHASLDAAESAMEDPSDHEAVPFENEASNPASTGPEGLEGDWGVSSERTTAQHPRTDGGKDVSLGHFGGADVSQPDFAGHEGNAPEQADDDNRTWDHGKLATSGEPKPAPIQDEKLRREGGEPPPK</sequence>
<dbReference type="RefSeq" id="WP_310297001.1">
    <property type="nucleotide sequence ID" value="NZ_BAAAPS010000006.1"/>
</dbReference>
<keyword evidence="3" id="KW-1185">Reference proteome</keyword>
<dbReference type="Proteomes" id="UP001183648">
    <property type="component" value="Unassembled WGS sequence"/>
</dbReference>
<proteinExistence type="predicted"/>
<feature type="region of interest" description="Disordered" evidence="1">
    <location>
        <begin position="1"/>
        <end position="161"/>
    </location>
</feature>
<gene>
    <name evidence="2" type="ORF">J2S63_000038</name>
</gene>